<dbReference type="EMBL" id="JASCZI010183533">
    <property type="protein sequence ID" value="MED6189495.1"/>
    <property type="molecule type" value="Genomic_DNA"/>
</dbReference>
<name>A0ABU6WUB7_9FABA</name>
<comment type="caution">
    <text evidence="1">The sequence shown here is derived from an EMBL/GenBank/DDBJ whole genome shotgun (WGS) entry which is preliminary data.</text>
</comment>
<organism evidence="1 2">
    <name type="scientific">Stylosanthes scabra</name>
    <dbReference type="NCBI Taxonomy" id="79078"/>
    <lineage>
        <taxon>Eukaryota</taxon>
        <taxon>Viridiplantae</taxon>
        <taxon>Streptophyta</taxon>
        <taxon>Embryophyta</taxon>
        <taxon>Tracheophyta</taxon>
        <taxon>Spermatophyta</taxon>
        <taxon>Magnoliopsida</taxon>
        <taxon>eudicotyledons</taxon>
        <taxon>Gunneridae</taxon>
        <taxon>Pentapetalae</taxon>
        <taxon>rosids</taxon>
        <taxon>fabids</taxon>
        <taxon>Fabales</taxon>
        <taxon>Fabaceae</taxon>
        <taxon>Papilionoideae</taxon>
        <taxon>50 kb inversion clade</taxon>
        <taxon>dalbergioids sensu lato</taxon>
        <taxon>Dalbergieae</taxon>
        <taxon>Pterocarpus clade</taxon>
        <taxon>Stylosanthes</taxon>
    </lineage>
</organism>
<proteinExistence type="predicted"/>
<gene>
    <name evidence="1" type="ORF">PIB30_096472</name>
</gene>
<protein>
    <submittedName>
        <fullName evidence="1">Uncharacterized protein</fullName>
    </submittedName>
</protein>
<dbReference type="Proteomes" id="UP001341840">
    <property type="component" value="Unassembled WGS sequence"/>
</dbReference>
<accession>A0ABU6WUB7</accession>
<keyword evidence="2" id="KW-1185">Reference proteome</keyword>
<evidence type="ECO:0000313" key="1">
    <source>
        <dbReference type="EMBL" id="MED6189495.1"/>
    </source>
</evidence>
<sequence>PTLYVSSPMYIVGNSNFHEDFRQKPHVIRGSYTYNVEANFKSITLSNSNSNPRPFENQFHLLIKGIIGRIKRRLIED</sequence>
<feature type="non-terminal residue" evidence="1">
    <location>
        <position position="1"/>
    </location>
</feature>
<reference evidence="1 2" key="1">
    <citation type="journal article" date="2023" name="Plants (Basel)">
        <title>Bridging the Gap: Combining Genomics and Transcriptomics Approaches to Understand Stylosanthes scabra, an Orphan Legume from the Brazilian Caatinga.</title>
        <authorList>
            <person name="Ferreira-Neto J.R.C."/>
            <person name="da Silva M.D."/>
            <person name="Binneck E."/>
            <person name="de Melo N.F."/>
            <person name="da Silva R.H."/>
            <person name="de Melo A.L.T.M."/>
            <person name="Pandolfi V."/>
            <person name="Bustamante F.O."/>
            <person name="Brasileiro-Vidal A.C."/>
            <person name="Benko-Iseppon A.M."/>
        </authorList>
    </citation>
    <scope>NUCLEOTIDE SEQUENCE [LARGE SCALE GENOMIC DNA]</scope>
    <source>
        <tissue evidence="1">Leaves</tissue>
    </source>
</reference>
<evidence type="ECO:0000313" key="2">
    <source>
        <dbReference type="Proteomes" id="UP001341840"/>
    </source>
</evidence>